<dbReference type="InterPro" id="IPR036049">
    <property type="entry name" value="Ribosomal_uL29_sf"/>
</dbReference>
<dbReference type="SUPFAM" id="SSF46561">
    <property type="entry name" value="Ribosomal protein L29 (L29p)"/>
    <property type="match status" value="1"/>
</dbReference>
<dbReference type="AlphaFoldDB" id="A0A0G0C130"/>
<dbReference type="GO" id="GO:0003735">
    <property type="term" value="F:structural constituent of ribosome"/>
    <property type="evidence" value="ECO:0007669"/>
    <property type="project" value="InterPro"/>
</dbReference>
<name>A0A0G0C130_9BACT</name>
<dbReference type="GO" id="GO:0006412">
    <property type="term" value="P:translation"/>
    <property type="evidence" value="ECO:0007669"/>
    <property type="project" value="InterPro"/>
</dbReference>
<reference evidence="1 2" key="1">
    <citation type="journal article" date="2015" name="Nature">
        <title>rRNA introns, odd ribosomes, and small enigmatic genomes across a large radiation of phyla.</title>
        <authorList>
            <person name="Brown C.T."/>
            <person name="Hug L.A."/>
            <person name="Thomas B.C."/>
            <person name="Sharon I."/>
            <person name="Castelle C.J."/>
            <person name="Singh A."/>
            <person name="Wilkins M.J."/>
            <person name="Williams K.H."/>
            <person name="Banfield J.F."/>
        </authorList>
    </citation>
    <scope>NUCLEOTIDE SEQUENCE [LARGE SCALE GENOMIC DNA]</scope>
</reference>
<comment type="caution">
    <text evidence="1">The sequence shown here is derived from an EMBL/GenBank/DDBJ whole genome shotgun (WGS) entry which is preliminary data.</text>
</comment>
<dbReference type="EMBL" id="LBOW01000005">
    <property type="protein sequence ID" value="KKP44915.1"/>
    <property type="molecule type" value="Genomic_DNA"/>
</dbReference>
<dbReference type="GO" id="GO:0005840">
    <property type="term" value="C:ribosome"/>
    <property type="evidence" value="ECO:0007669"/>
    <property type="project" value="InterPro"/>
</dbReference>
<dbReference type="Gene3D" id="1.10.287.310">
    <property type="match status" value="1"/>
</dbReference>
<gene>
    <name evidence="1" type="ORF">UR35_C0005G0045</name>
</gene>
<dbReference type="Proteomes" id="UP000034778">
    <property type="component" value="Unassembled WGS sequence"/>
</dbReference>
<dbReference type="STRING" id="1618566.UR35_C0005G0045"/>
<evidence type="ECO:0000313" key="2">
    <source>
        <dbReference type="Proteomes" id="UP000034778"/>
    </source>
</evidence>
<evidence type="ECO:0008006" key="3">
    <source>
        <dbReference type="Google" id="ProtNLM"/>
    </source>
</evidence>
<protein>
    <recommendedName>
        <fullName evidence="3">50S ribosomal protein L29</fullName>
    </recommendedName>
</protein>
<sequence>MKIKDLKELRNKDIKNLLSLTAQKKLEVIKNAVKISGAKEKNIKVQKTLKKEIAQILTIVKEIKK</sequence>
<organism evidence="1 2">
    <name type="scientific">Candidatus Woesebacteria bacterium GW2011_GWB1_33_22</name>
    <dbReference type="NCBI Taxonomy" id="1618566"/>
    <lineage>
        <taxon>Bacteria</taxon>
        <taxon>Candidatus Woeseibacteriota</taxon>
    </lineage>
</organism>
<evidence type="ECO:0000313" key="1">
    <source>
        <dbReference type="EMBL" id="KKP44915.1"/>
    </source>
</evidence>
<accession>A0A0G0C130</accession>
<proteinExistence type="predicted"/>